<protein>
    <submittedName>
        <fullName evidence="3">Flavin reductase family protein</fullName>
        <ecNumber evidence="3">1.-.-.-</ecNumber>
    </submittedName>
</protein>
<accession>A0ABU9YKY9</accession>
<dbReference type="InterPro" id="IPR002563">
    <property type="entry name" value="Flavin_Rdtase-like_dom"/>
</dbReference>
<dbReference type="Gene3D" id="2.30.110.10">
    <property type="entry name" value="Electron Transport, Fmn-binding Protein, Chain A"/>
    <property type="match status" value="1"/>
</dbReference>
<dbReference type="InterPro" id="IPR050268">
    <property type="entry name" value="NADH-dep_flavin_reductase"/>
</dbReference>
<comment type="caution">
    <text evidence="3">The sequence shown here is derived from an EMBL/GenBank/DDBJ whole genome shotgun (WGS) entry which is preliminary data.</text>
</comment>
<evidence type="ECO:0000256" key="1">
    <source>
        <dbReference type="ARBA" id="ARBA00023002"/>
    </source>
</evidence>
<evidence type="ECO:0000313" key="4">
    <source>
        <dbReference type="Proteomes" id="UP001413721"/>
    </source>
</evidence>
<organism evidence="3 4">
    <name type="scientific">Tistrella arctica</name>
    <dbReference type="NCBI Taxonomy" id="3133430"/>
    <lineage>
        <taxon>Bacteria</taxon>
        <taxon>Pseudomonadati</taxon>
        <taxon>Pseudomonadota</taxon>
        <taxon>Alphaproteobacteria</taxon>
        <taxon>Geminicoccales</taxon>
        <taxon>Geminicoccaceae</taxon>
        <taxon>Tistrella</taxon>
    </lineage>
</organism>
<dbReference type="PANTHER" id="PTHR30466">
    <property type="entry name" value="FLAVIN REDUCTASE"/>
    <property type="match status" value="1"/>
</dbReference>
<sequence length="179" mass="18775">MTTPAAPQTTDTAFDPSDTRTFRHIAGHLASGVAVVTATDTDGHLHGLTLTSVTSLSLSPPLFLACLADSSETLGAVLRSGGFCINYLAQSQRAISDVFATKSGAKFRNVAHRIRPSGQVEIAGALAVIECTLHERLRAGDHSIVIGRPVAMHGGDDEPLIHFRGAYRRIGAPLPPTAA</sequence>
<keyword evidence="4" id="KW-1185">Reference proteome</keyword>
<dbReference type="Proteomes" id="UP001413721">
    <property type="component" value="Unassembled WGS sequence"/>
</dbReference>
<feature type="domain" description="Flavin reductase like" evidence="2">
    <location>
        <begin position="26"/>
        <end position="169"/>
    </location>
</feature>
<evidence type="ECO:0000313" key="3">
    <source>
        <dbReference type="EMBL" id="MEN2989463.1"/>
    </source>
</evidence>
<dbReference type="InterPro" id="IPR012349">
    <property type="entry name" value="Split_barrel_FMN-bd"/>
</dbReference>
<dbReference type="Pfam" id="PF01613">
    <property type="entry name" value="Flavin_Reduct"/>
    <property type="match status" value="1"/>
</dbReference>
<dbReference type="SMART" id="SM00903">
    <property type="entry name" value="Flavin_Reduct"/>
    <property type="match status" value="1"/>
</dbReference>
<dbReference type="SUPFAM" id="SSF50475">
    <property type="entry name" value="FMN-binding split barrel"/>
    <property type="match status" value="1"/>
</dbReference>
<dbReference type="EC" id="1.-.-.-" evidence="3"/>
<reference evidence="3 4" key="1">
    <citation type="submission" date="2024-03" db="EMBL/GenBank/DDBJ databases">
        <title>High-quality draft genome sequencing of Tistrella sp. BH-R2-4.</title>
        <authorList>
            <person name="Dong C."/>
        </authorList>
    </citation>
    <scope>NUCLEOTIDE SEQUENCE [LARGE SCALE GENOMIC DNA]</scope>
    <source>
        <strain evidence="3 4">BH-R2-4</strain>
    </source>
</reference>
<dbReference type="RefSeq" id="WP_345937592.1">
    <property type="nucleotide sequence ID" value="NZ_JBBKTW010000005.1"/>
</dbReference>
<dbReference type="EMBL" id="JBBKTW010000005">
    <property type="protein sequence ID" value="MEN2989463.1"/>
    <property type="molecule type" value="Genomic_DNA"/>
</dbReference>
<keyword evidence="1 3" id="KW-0560">Oxidoreductase</keyword>
<dbReference type="GO" id="GO:0016491">
    <property type="term" value="F:oxidoreductase activity"/>
    <property type="evidence" value="ECO:0007669"/>
    <property type="project" value="UniProtKB-KW"/>
</dbReference>
<evidence type="ECO:0000259" key="2">
    <source>
        <dbReference type="SMART" id="SM00903"/>
    </source>
</evidence>
<dbReference type="PANTHER" id="PTHR30466:SF1">
    <property type="entry name" value="FMN REDUCTASE (NADH) RUTF"/>
    <property type="match status" value="1"/>
</dbReference>
<name>A0ABU9YKY9_9PROT</name>
<gene>
    <name evidence="3" type="ORF">WG926_14200</name>
</gene>
<proteinExistence type="predicted"/>